<dbReference type="EMBL" id="JBBPEH010000006">
    <property type="protein sequence ID" value="KAK7536901.1"/>
    <property type="molecule type" value="Genomic_DNA"/>
</dbReference>
<organism evidence="2 3">
    <name type="scientific">Phyllosticta citribraziliensis</name>
    <dbReference type="NCBI Taxonomy" id="989973"/>
    <lineage>
        <taxon>Eukaryota</taxon>
        <taxon>Fungi</taxon>
        <taxon>Dikarya</taxon>
        <taxon>Ascomycota</taxon>
        <taxon>Pezizomycotina</taxon>
        <taxon>Dothideomycetes</taxon>
        <taxon>Dothideomycetes incertae sedis</taxon>
        <taxon>Botryosphaeriales</taxon>
        <taxon>Phyllostictaceae</taxon>
        <taxon>Phyllosticta</taxon>
    </lineage>
</organism>
<dbReference type="RefSeq" id="XP_066655052.1">
    <property type="nucleotide sequence ID" value="XM_066804010.1"/>
</dbReference>
<sequence length="317" mass="36289">MAEQALIKSEALTDATEDLNTQSVPTRDEVDCAREEREEEKLEVEWHRLRYERLAKLAGLKYADAISRVKEIDKKSCYYPNPDRPDYTELCNSGKKVETLKGMLRALISGSRVAEKEHWQVCLAMVGNRWDRRRVATNEDSLAEQYKELMAGFDKINENIANTGVHLPIQLGHPKPQEAFGGHQTNIPLPENFRMFEPECRDHDPINNPGTVVELNNMIRRARKEGKCIEVLRERISEEKAHVEKLVVPFKTAGKKLAMLDKELVALKKVDEEVKKAAKLKREVFWPRGFRDILQIMEEASSALVKVGMAKLLEGKN</sequence>
<accession>A0ABR1LNZ2</accession>
<evidence type="ECO:0000256" key="1">
    <source>
        <dbReference type="SAM" id="MobiDB-lite"/>
    </source>
</evidence>
<comment type="caution">
    <text evidence="2">The sequence shown here is derived from an EMBL/GenBank/DDBJ whole genome shotgun (WGS) entry which is preliminary data.</text>
</comment>
<dbReference type="Proteomes" id="UP001360953">
    <property type="component" value="Unassembled WGS sequence"/>
</dbReference>
<evidence type="ECO:0000313" key="2">
    <source>
        <dbReference type="EMBL" id="KAK7536901.1"/>
    </source>
</evidence>
<protein>
    <submittedName>
        <fullName evidence="2">Uncharacterized protein</fullName>
    </submittedName>
</protein>
<dbReference type="GeneID" id="92036916"/>
<name>A0ABR1LNZ2_9PEZI</name>
<reference evidence="2 3" key="1">
    <citation type="submission" date="2024-04" db="EMBL/GenBank/DDBJ databases">
        <title>Phyllosticta paracitricarpa is synonymous to the EU quarantine fungus P. citricarpa based on phylogenomic analyses.</title>
        <authorList>
            <consortium name="Lawrence Berkeley National Laboratory"/>
            <person name="Van ingen-buijs V.A."/>
            <person name="Van westerhoven A.C."/>
            <person name="Haridas S."/>
            <person name="Skiadas P."/>
            <person name="Martin F."/>
            <person name="Groenewald J.Z."/>
            <person name="Crous P.W."/>
            <person name="Seidl M.F."/>
        </authorList>
    </citation>
    <scope>NUCLEOTIDE SEQUENCE [LARGE SCALE GENOMIC DNA]</scope>
    <source>
        <strain evidence="2 3">CPC 17464</strain>
    </source>
</reference>
<proteinExistence type="predicted"/>
<feature type="region of interest" description="Disordered" evidence="1">
    <location>
        <begin position="1"/>
        <end position="34"/>
    </location>
</feature>
<evidence type="ECO:0000313" key="3">
    <source>
        <dbReference type="Proteomes" id="UP001360953"/>
    </source>
</evidence>
<gene>
    <name evidence="2" type="ORF">J3D65DRAFT_695772</name>
</gene>
<keyword evidence="3" id="KW-1185">Reference proteome</keyword>